<reference evidence="5" key="1">
    <citation type="submission" date="2023-06" db="EMBL/GenBank/DDBJ databases">
        <title>Genome-scale phylogeny and comparative genomics of the fungal order Sordariales.</title>
        <authorList>
            <consortium name="Lawrence Berkeley National Laboratory"/>
            <person name="Hensen N."/>
            <person name="Bonometti L."/>
            <person name="Westerberg I."/>
            <person name="Brannstrom I.O."/>
            <person name="Guillou S."/>
            <person name="Cros-Aarteil S."/>
            <person name="Calhoun S."/>
            <person name="Haridas S."/>
            <person name="Kuo A."/>
            <person name="Mondo S."/>
            <person name="Pangilinan J."/>
            <person name="Riley R."/>
            <person name="LaButti K."/>
            <person name="Andreopoulos B."/>
            <person name="Lipzen A."/>
            <person name="Chen C."/>
            <person name="Yanf M."/>
            <person name="Daum C."/>
            <person name="Ng V."/>
            <person name="Clum A."/>
            <person name="Steindorff A."/>
            <person name="Ohm R."/>
            <person name="Martin F."/>
            <person name="Silar P."/>
            <person name="Natvig D."/>
            <person name="Lalanne C."/>
            <person name="Gautier V."/>
            <person name="Ament-velasquez S.L."/>
            <person name="Kruys A."/>
            <person name="Hutchinson M.I."/>
            <person name="Powell A.J."/>
            <person name="Barry K."/>
            <person name="Miller A.N."/>
            <person name="Grigoriev I.V."/>
            <person name="Debuchy R."/>
            <person name="Gladieux P."/>
            <person name="Thoren M.H."/>
            <person name="Johannesson H."/>
        </authorList>
    </citation>
    <scope>NUCLEOTIDE SEQUENCE</scope>
    <source>
        <strain evidence="5">SMH3187-1</strain>
    </source>
</reference>
<organism evidence="5 6">
    <name type="scientific">Schizothecium vesticola</name>
    <dbReference type="NCBI Taxonomy" id="314040"/>
    <lineage>
        <taxon>Eukaryota</taxon>
        <taxon>Fungi</taxon>
        <taxon>Dikarya</taxon>
        <taxon>Ascomycota</taxon>
        <taxon>Pezizomycotina</taxon>
        <taxon>Sordariomycetes</taxon>
        <taxon>Sordariomycetidae</taxon>
        <taxon>Sordariales</taxon>
        <taxon>Schizotheciaceae</taxon>
        <taxon>Schizothecium</taxon>
    </lineage>
</organism>
<dbReference type="AlphaFoldDB" id="A0AA40EX72"/>
<keyword evidence="6" id="KW-1185">Reference proteome</keyword>
<dbReference type="SUPFAM" id="SSF48056">
    <property type="entry name" value="Di-copper centre-containing domain"/>
    <property type="match status" value="1"/>
</dbReference>
<gene>
    <name evidence="5" type="ORF">B0T18DRAFT_481107</name>
</gene>
<proteinExistence type="predicted"/>
<dbReference type="GO" id="GO:0046872">
    <property type="term" value="F:metal ion binding"/>
    <property type="evidence" value="ECO:0007669"/>
    <property type="project" value="UniProtKB-KW"/>
</dbReference>
<accession>A0AA40EX72</accession>
<dbReference type="InterPro" id="IPR008922">
    <property type="entry name" value="Di-copper_centre_dom_sf"/>
</dbReference>
<feature type="chain" id="PRO_5041328165" description="Tyrosinase copper-binding domain-containing protein" evidence="3">
    <location>
        <begin position="20"/>
        <end position="380"/>
    </location>
</feature>
<protein>
    <recommendedName>
        <fullName evidence="4">Tyrosinase copper-binding domain-containing protein</fullName>
    </recommendedName>
</protein>
<dbReference type="PANTHER" id="PTHR11474:SF125">
    <property type="entry name" value="N-ACETYL-6-HYDROXYTRYPTOPHAN OXIDASE IVOB-RELATED"/>
    <property type="match status" value="1"/>
</dbReference>
<feature type="domain" description="Tyrosinase copper-binding" evidence="4">
    <location>
        <begin position="304"/>
        <end position="315"/>
    </location>
</feature>
<dbReference type="Proteomes" id="UP001172155">
    <property type="component" value="Unassembled WGS sequence"/>
</dbReference>
<evidence type="ECO:0000259" key="4">
    <source>
        <dbReference type="PROSITE" id="PS00498"/>
    </source>
</evidence>
<evidence type="ECO:0000313" key="5">
    <source>
        <dbReference type="EMBL" id="KAK0747024.1"/>
    </source>
</evidence>
<dbReference type="EMBL" id="JAUKUD010000004">
    <property type="protein sequence ID" value="KAK0747024.1"/>
    <property type="molecule type" value="Genomic_DNA"/>
</dbReference>
<dbReference type="InterPro" id="IPR050316">
    <property type="entry name" value="Tyrosinase/Hemocyanin"/>
</dbReference>
<dbReference type="PRINTS" id="PR00092">
    <property type="entry name" value="TYROSINASE"/>
</dbReference>
<feature type="signal peptide" evidence="3">
    <location>
        <begin position="1"/>
        <end position="19"/>
    </location>
</feature>
<evidence type="ECO:0000256" key="3">
    <source>
        <dbReference type="SAM" id="SignalP"/>
    </source>
</evidence>
<name>A0AA40EX72_9PEZI</name>
<evidence type="ECO:0000313" key="6">
    <source>
        <dbReference type="Proteomes" id="UP001172155"/>
    </source>
</evidence>
<keyword evidence="3" id="KW-0732">Signal</keyword>
<sequence>MRFNLGAALLLLGASLTTAQTVNDDPLDILALLQEQVKEKLEEDALEVRGLGGCTLANVAIRRDWDHLTKAQRRNYISAVKCLWELPSVDPTFSAAQNHFDDFVAVHMNQTNFIHGTANFLMWHRYLIWLWEQKLRNQCGYTGYLPYWNWFKYQDNLNLSPLFDGSDTSLGGDGHFFAHNGSVVGAGRIWLPSGAGGGCVKSGPFVNKTINIGPQQPAMQGYLPVYNNVKTLNPRCQRRDLTMAASTSTFTAANLLNLTIGPASQSIGHFQDEFQGPYGTLRLHGAGHYAMGGDGSDVFTSLNDPAFYQHHAMVDRMYWIWQVLHPSEANKVNGTITFRNNPPSRNGTIEDFLDVGKLGPAIKIKDVLSTMGGPLCYIYL</sequence>
<dbReference type="GO" id="GO:0016491">
    <property type="term" value="F:oxidoreductase activity"/>
    <property type="evidence" value="ECO:0007669"/>
    <property type="project" value="UniProtKB-KW"/>
</dbReference>
<evidence type="ECO:0000256" key="2">
    <source>
        <dbReference type="ARBA" id="ARBA00023002"/>
    </source>
</evidence>
<dbReference type="PROSITE" id="PS00498">
    <property type="entry name" value="TYROSINASE_2"/>
    <property type="match status" value="1"/>
</dbReference>
<keyword evidence="1" id="KW-0479">Metal-binding</keyword>
<dbReference type="InterPro" id="IPR002227">
    <property type="entry name" value="Tyrosinase_Cu-bd"/>
</dbReference>
<dbReference type="Gene3D" id="1.10.1280.10">
    <property type="entry name" value="Di-copper center containing domain from catechol oxidase"/>
    <property type="match status" value="1"/>
</dbReference>
<dbReference type="PANTHER" id="PTHR11474">
    <property type="entry name" value="TYROSINASE FAMILY MEMBER"/>
    <property type="match status" value="1"/>
</dbReference>
<evidence type="ECO:0000256" key="1">
    <source>
        <dbReference type="ARBA" id="ARBA00022723"/>
    </source>
</evidence>
<dbReference type="Pfam" id="PF00264">
    <property type="entry name" value="Tyrosinase"/>
    <property type="match status" value="1"/>
</dbReference>
<comment type="caution">
    <text evidence="5">The sequence shown here is derived from an EMBL/GenBank/DDBJ whole genome shotgun (WGS) entry which is preliminary data.</text>
</comment>
<keyword evidence="2" id="KW-0560">Oxidoreductase</keyword>